<protein>
    <submittedName>
        <fullName evidence="1">Uncharacterized protein</fullName>
    </submittedName>
</protein>
<sequence>MFEITKALYNILQDKLVRITQS</sequence>
<evidence type="ECO:0000313" key="1">
    <source>
        <dbReference type="EMBL" id="SVA35987.1"/>
    </source>
</evidence>
<reference evidence="1" key="1">
    <citation type="submission" date="2018-05" db="EMBL/GenBank/DDBJ databases">
        <authorList>
            <person name="Lanie J.A."/>
            <person name="Ng W.-L."/>
            <person name="Kazmierczak K.M."/>
            <person name="Andrzejewski T.M."/>
            <person name="Davidsen T.M."/>
            <person name="Wayne K.J."/>
            <person name="Tettelin H."/>
            <person name="Glass J.I."/>
            <person name="Rusch D."/>
            <person name="Podicherti R."/>
            <person name="Tsui H.-C.T."/>
            <person name="Winkler M.E."/>
        </authorList>
    </citation>
    <scope>NUCLEOTIDE SEQUENCE</scope>
</reference>
<organism evidence="1">
    <name type="scientific">marine metagenome</name>
    <dbReference type="NCBI Taxonomy" id="408172"/>
    <lineage>
        <taxon>unclassified sequences</taxon>
        <taxon>metagenomes</taxon>
        <taxon>ecological metagenomes</taxon>
    </lineage>
</organism>
<proteinExistence type="predicted"/>
<accession>A0A381V8H7</accession>
<name>A0A381V8H7_9ZZZZ</name>
<dbReference type="AlphaFoldDB" id="A0A381V8H7"/>
<dbReference type="EMBL" id="UINC01007990">
    <property type="protein sequence ID" value="SVA35987.1"/>
    <property type="molecule type" value="Genomic_DNA"/>
</dbReference>
<gene>
    <name evidence="1" type="ORF">METZ01_LOCUS88841</name>
</gene>